<dbReference type="AlphaFoldDB" id="A0A9W4D1W4"/>
<dbReference type="Proteomes" id="UP000683417">
    <property type="component" value="Unassembled WGS sequence"/>
</dbReference>
<comment type="caution">
    <text evidence="2">The sequence shown here is derived from an EMBL/GenBank/DDBJ whole genome shotgun (WGS) entry which is preliminary data.</text>
</comment>
<evidence type="ECO:0000313" key="3">
    <source>
        <dbReference type="Proteomes" id="UP000683417"/>
    </source>
</evidence>
<reference evidence="2" key="1">
    <citation type="submission" date="2020-10" db="EMBL/GenBank/DDBJ databases">
        <authorList>
            <person name="Muller C M."/>
        </authorList>
    </citation>
    <scope>NUCLEOTIDE SEQUENCE</scope>
    <source>
        <strain evidence="2">THUN-12</strain>
    </source>
</reference>
<dbReference type="EMBL" id="CAJHIT010000006">
    <property type="protein sequence ID" value="CAD6502606.1"/>
    <property type="molecule type" value="Genomic_DNA"/>
</dbReference>
<organism evidence="2 3">
    <name type="scientific">Blumeria graminis f. sp. triticale</name>
    <dbReference type="NCBI Taxonomy" id="1689686"/>
    <lineage>
        <taxon>Eukaryota</taxon>
        <taxon>Fungi</taxon>
        <taxon>Dikarya</taxon>
        <taxon>Ascomycota</taxon>
        <taxon>Pezizomycotina</taxon>
        <taxon>Leotiomycetes</taxon>
        <taxon>Erysiphales</taxon>
        <taxon>Erysiphaceae</taxon>
        <taxon>Blumeria</taxon>
    </lineage>
</organism>
<evidence type="ECO:0000313" key="2">
    <source>
        <dbReference type="EMBL" id="CAD6502606.1"/>
    </source>
</evidence>
<evidence type="ECO:0000256" key="1">
    <source>
        <dbReference type="SAM" id="MobiDB-lite"/>
    </source>
</evidence>
<name>A0A9W4D1W4_BLUGR</name>
<gene>
    <name evidence="2" type="ORF">BGTH12_LOCUS3964</name>
</gene>
<accession>A0A9W4D1W4</accession>
<sequence length="33" mass="3709">MSQMPIYGARDTHAHGKRSPAAGRAWKKARDTR</sequence>
<proteinExistence type="predicted"/>
<protein>
    <submittedName>
        <fullName evidence="2">BgTH12-05197</fullName>
    </submittedName>
</protein>
<feature type="region of interest" description="Disordered" evidence="1">
    <location>
        <begin position="1"/>
        <end position="33"/>
    </location>
</feature>